<dbReference type="PANTHER" id="PTHR35335:SF1">
    <property type="entry name" value="UPF0716 PROTEIN FXSA"/>
    <property type="match status" value="1"/>
</dbReference>
<feature type="region of interest" description="Disordered" evidence="1">
    <location>
        <begin position="126"/>
        <end position="188"/>
    </location>
</feature>
<feature type="compositionally biased region" description="Gly residues" evidence="1">
    <location>
        <begin position="127"/>
        <end position="137"/>
    </location>
</feature>
<dbReference type="OrthoDB" id="9792788at2"/>
<dbReference type="AlphaFoldDB" id="A0A4R3P578"/>
<gene>
    <name evidence="3" type="ORF">EDC90_1002222</name>
</gene>
<dbReference type="PANTHER" id="PTHR35335">
    <property type="entry name" value="UPF0716 PROTEIN FXSA"/>
    <property type="match status" value="1"/>
</dbReference>
<feature type="transmembrane region" description="Helical" evidence="2">
    <location>
        <begin position="33"/>
        <end position="53"/>
    </location>
</feature>
<organism evidence="3 4">
    <name type="scientific">Martelella mediterranea</name>
    <dbReference type="NCBI Taxonomy" id="293089"/>
    <lineage>
        <taxon>Bacteria</taxon>
        <taxon>Pseudomonadati</taxon>
        <taxon>Pseudomonadota</taxon>
        <taxon>Alphaproteobacteria</taxon>
        <taxon>Hyphomicrobiales</taxon>
        <taxon>Aurantimonadaceae</taxon>
        <taxon>Martelella</taxon>
    </lineage>
</organism>
<keyword evidence="4" id="KW-1185">Reference proteome</keyword>
<evidence type="ECO:0000313" key="3">
    <source>
        <dbReference type="EMBL" id="TCT44672.1"/>
    </source>
</evidence>
<dbReference type="EMBL" id="SMAR01000002">
    <property type="protein sequence ID" value="TCT44672.1"/>
    <property type="molecule type" value="Genomic_DNA"/>
</dbReference>
<feature type="compositionally biased region" description="Low complexity" evidence="1">
    <location>
        <begin position="155"/>
        <end position="167"/>
    </location>
</feature>
<feature type="compositionally biased region" description="Basic and acidic residues" evidence="1">
    <location>
        <begin position="142"/>
        <end position="151"/>
    </location>
</feature>
<proteinExistence type="predicted"/>
<dbReference type="GO" id="GO:0016020">
    <property type="term" value="C:membrane"/>
    <property type="evidence" value="ECO:0007669"/>
    <property type="project" value="InterPro"/>
</dbReference>
<sequence length="188" mass="20371">MPLLIAIFLFPFVEIAGFIIVGRAIGVLPTLGLIILTAMIGAALLRIQGFGVLQRLNTDVNDNEDPGRDLIHGAMIVIAGILLLIPGFVTDILGFLLFIPPIRDLVWKYMSRNVMSVSERTVYFRSGGAGPGRGRGGPQPRRPGEGPKVVDLDSSDFSSSEPDPNSPWKDKSNDGSGDKPDHDDKRHN</sequence>
<dbReference type="NCBIfam" id="NF008528">
    <property type="entry name" value="PRK11463.1-2"/>
    <property type="match status" value="1"/>
</dbReference>
<reference evidence="3 4" key="1">
    <citation type="submission" date="2019-03" db="EMBL/GenBank/DDBJ databases">
        <title>Freshwater and sediment microbial communities from various areas in North America, analyzing microbe dynamics in response to fracking.</title>
        <authorList>
            <person name="Lamendella R."/>
        </authorList>
    </citation>
    <scope>NUCLEOTIDE SEQUENCE [LARGE SCALE GENOMIC DNA]</scope>
    <source>
        <strain evidence="3 4">175.2</strain>
    </source>
</reference>
<keyword evidence="2" id="KW-0472">Membrane</keyword>
<dbReference type="InterPro" id="IPR007313">
    <property type="entry name" value="FxsA"/>
</dbReference>
<dbReference type="RefSeq" id="WP_132308210.1">
    <property type="nucleotide sequence ID" value="NZ_SMAR01000002.1"/>
</dbReference>
<feature type="compositionally biased region" description="Basic and acidic residues" evidence="1">
    <location>
        <begin position="168"/>
        <end position="188"/>
    </location>
</feature>
<feature type="transmembrane region" description="Helical" evidence="2">
    <location>
        <begin position="73"/>
        <end position="99"/>
    </location>
</feature>
<name>A0A4R3P578_9HYPH</name>
<protein>
    <submittedName>
        <fullName evidence="3">UPF0716 protein FxsA</fullName>
    </submittedName>
</protein>
<evidence type="ECO:0000256" key="1">
    <source>
        <dbReference type="SAM" id="MobiDB-lite"/>
    </source>
</evidence>
<keyword evidence="2" id="KW-1133">Transmembrane helix</keyword>
<evidence type="ECO:0000313" key="4">
    <source>
        <dbReference type="Proteomes" id="UP000295097"/>
    </source>
</evidence>
<keyword evidence="2" id="KW-0812">Transmembrane</keyword>
<dbReference type="Proteomes" id="UP000295097">
    <property type="component" value="Unassembled WGS sequence"/>
</dbReference>
<comment type="caution">
    <text evidence="3">The sequence shown here is derived from an EMBL/GenBank/DDBJ whole genome shotgun (WGS) entry which is preliminary data.</text>
</comment>
<evidence type="ECO:0000256" key="2">
    <source>
        <dbReference type="SAM" id="Phobius"/>
    </source>
</evidence>
<accession>A0A4R3P578</accession>
<dbReference type="Pfam" id="PF04186">
    <property type="entry name" value="FxsA"/>
    <property type="match status" value="1"/>
</dbReference>
<feature type="transmembrane region" description="Helical" evidence="2">
    <location>
        <begin position="6"/>
        <end position="26"/>
    </location>
</feature>